<organism evidence="1 2">
    <name type="scientific">Gibberella zeae (strain ATCC MYA-4620 / CBS 123657 / FGSC 9075 / NRRL 31084 / PH-1)</name>
    <name type="common">Wheat head blight fungus</name>
    <name type="synonym">Fusarium graminearum</name>
    <dbReference type="NCBI Taxonomy" id="229533"/>
    <lineage>
        <taxon>Eukaryota</taxon>
        <taxon>Fungi</taxon>
        <taxon>Dikarya</taxon>
        <taxon>Ascomycota</taxon>
        <taxon>Pezizomycotina</taxon>
        <taxon>Sordariomycetes</taxon>
        <taxon>Hypocreomycetidae</taxon>
        <taxon>Hypocreales</taxon>
        <taxon>Nectriaceae</taxon>
        <taxon>Fusarium</taxon>
    </lineage>
</organism>
<reference evidence="2" key="2">
    <citation type="journal article" date="2010" name="Nature">
        <title>Comparative genomics reveals mobile pathogenicity chromosomes in Fusarium.</title>
        <authorList>
            <person name="Ma L.J."/>
            <person name="van der Does H.C."/>
            <person name="Borkovich K.A."/>
            <person name="Coleman J.J."/>
            <person name="Daboussi M.J."/>
            <person name="Di Pietro A."/>
            <person name="Dufresne M."/>
            <person name="Freitag M."/>
            <person name="Grabherr M."/>
            <person name="Henrissat B."/>
            <person name="Houterman P.M."/>
            <person name="Kang S."/>
            <person name="Shim W.B."/>
            <person name="Woloshuk C."/>
            <person name="Xie X."/>
            <person name="Xu J.R."/>
            <person name="Antoniw J."/>
            <person name="Baker S.E."/>
            <person name="Bluhm B.H."/>
            <person name="Breakspear A."/>
            <person name="Brown D.W."/>
            <person name="Butchko R.A."/>
            <person name="Chapman S."/>
            <person name="Coulson R."/>
            <person name="Coutinho P.M."/>
            <person name="Danchin E.G."/>
            <person name="Diener A."/>
            <person name="Gale L.R."/>
            <person name="Gardiner D.M."/>
            <person name="Goff S."/>
            <person name="Hammond-Kosack K.E."/>
            <person name="Hilburn K."/>
            <person name="Hua-Van A."/>
            <person name="Jonkers W."/>
            <person name="Kazan K."/>
            <person name="Kodira C.D."/>
            <person name="Koehrsen M."/>
            <person name="Kumar L."/>
            <person name="Lee Y.H."/>
            <person name="Li L."/>
            <person name="Manners J.M."/>
            <person name="Miranda-Saavedra D."/>
            <person name="Mukherjee M."/>
            <person name="Park G."/>
            <person name="Park J."/>
            <person name="Park S.Y."/>
            <person name="Proctor R.H."/>
            <person name="Regev A."/>
            <person name="Ruiz-Roldan M.C."/>
            <person name="Sain D."/>
            <person name="Sakthikumar S."/>
            <person name="Sykes S."/>
            <person name="Schwartz D.C."/>
            <person name="Turgeon B.G."/>
            <person name="Wapinski I."/>
            <person name="Yoder O."/>
            <person name="Young S."/>
            <person name="Zeng Q."/>
            <person name="Zhou S."/>
            <person name="Galagan J."/>
            <person name="Cuomo C.A."/>
            <person name="Kistler H.C."/>
            <person name="Rep M."/>
        </authorList>
    </citation>
    <scope>GENOME REANNOTATION</scope>
    <source>
        <strain evidence="2">ATCC MYA-4620 / CBS 123657 / FGSC 9075 / NRRL 31084 / PH-1</strain>
    </source>
</reference>
<evidence type="ECO:0000313" key="2">
    <source>
        <dbReference type="Proteomes" id="UP000070720"/>
    </source>
</evidence>
<protein>
    <submittedName>
        <fullName evidence="1">Chromosome 1, complete genome</fullName>
    </submittedName>
</protein>
<keyword evidence="2" id="KW-1185">Reference proteome</keyword>
<dbReference type="InParanoid" id="A0A1C3YHJ3"/>
<proteinExistence type="predicted"/>
<evidence type="ECO:0000313" key="1">
    <source>
        <dbReference type="EMBL" id="SCB64064.1"/>
    </source>
</evidence>
<dbReference type="eggNOG" id="ENOG502S1JP">
    <property type="taxonomic scope" value="Eukaryota"/>
</dbReference>
<dbReference type="AlphaFoldDB" id="A0A1C3YHJ3"/>
<sequence>MLLVFLLNASFYSLRLTAYRVASTTMISSWQLAAVLLLAGPSLADNFTISNGQIFTPGFVVLDAPQPYTPLGGDTLHVAIDVTANGKLPLPSNDDDNDDDNQIFSIEMFLYSYVTGRNFTISNGTASANNASLGEIMAQEPGSTVKHVNWIWPECLVGDGAPEGDSDRGVYNISIRQNFRYNGDDYYTIFDVPISVNNSIPEGNDRPSCDGLSNEILSPEDIDVEAANEVGVLFAPGDATELDISGENSVGSVFGPSMRLYVGVVGVFMALLV</sequence>
<name>A0A1C3YHJ3_GIBZE</name>
<dbReference type="EMBL" id="HG970332">
    <property type="protein sequence ID" value="SCB64064.1"/>
    <property type="molecule type" value="Genomic_DNA"/>
</dbReference>
<dbReference type="Proteomes" id="UP000070720">
    <property type="component" value="Chromosome 1"/>
</dbReference>
<gene>
    <name evidence="1" type="ORF">FGRAMPH1_01T01249</name>
</gene>
<reference evidence="1 2" key="3">
    <citation type="journal article" date="2015" name="BMC Genomics">
        <title>The completed genome sequence of the pathogenic ascomycete fungus Fusarium graminearum.</title>
        <authorList>
            <person name="King R."/>
            <person name="Urban M."/>
            <person name="Hammond-Kosack M.C."/>
            <person name="Hassani-Pak K."/>
            <person name="Hammond-Kosack K.E."/>
        </authorList>
    </citation>
    <scope>NUCLEOTIDE SEQUENCE [LARGE SCALE GENOMIC DNA]</scope>
    <source>
        <strain evidence="2">ATCC MYA-4620 / CBS 123657 / FGSC 9075 / NRRL 31084 / PH-1</strain>
    </source>
</reference>
<accession>A0A1C3YHJ3</accession>
<reference evidence="2" key="1">
    <citation type="journal article" date="2007" name="Science">
        <title>The Fusarium graminearum genome reveals a link between localized polymorphism and pathogen specialization.</title>
        <authorList>
            <person name="Cuomo C.A."/>
            <person name="Gueldener U."/>
            <person name="Xu J.-R."/>
            <person name="Trail F."/>
            <person name="Turgeon B.G."/>
            <person name="Di Pietro A."/>
            <person name="Walton J.D."/>
            <person name="Ma L.-J."/>
            <person name="Baker S.E."/>
            <person name="Rep M."/>
            <person name="Adam G."/>
            <person name="Antoniw J."/>
            <person name="Baldwin T."/>
            <person name="Calvo S.E."/>
            <person name="Chang Y.-L."/>
            <person name="DeCaprio D."/>
            <person name="Gale L.R."/>
            <person name="Gnerre S."/>
            <person name="Goswami R.S."/>
            <person name="Hammond-Kosack K."/>
            <person name="Harris L.J."/>
            <person name="Hilburn K."/>
            <person name="Kennell J.C."/>
            <person name="Kroken S."/>
            <person name="Magnuson J.K."/>
            <person name="Mannhaupt G."/>
            <person name="Mauceli E.W."/>
            <person name="Mewes H.-W."/>
            <person name="Mitterbauer R."/>
            <person name="Muehlbauer G."/>
            <person name="Muensterkoetter M."/>
            <person name="Nelson D."/>
            <person name="O'Donnell K."/>
            <person name="Ouellet T."/>
            <person name="Qi W."/>
            <person name="Quesneville H."/>
            <person name="Roncero M.I.G."/>
            <person name="Seong K.-Y."/>
            <person name="Tetko I.V."/>
            <person name="Urban M."/>
            <person name="Waalwijk C."/>
            <person name="Ward T.J."/>
            <person name="Yao J."/>
            <person name="Birren B.W."/>
            <person name="Kistler H.C."/>
        </authorList>
    </citation>
    <scope>NUCLEOTIDE SEQUENCE [LARGE SCALE GENOMIC DNA]</scope>
    <source>
        <strain evidence="2">ATCC MYA-4620 / CBS 123657 / FGSC 9075 / NRRL 31084 / PH-1</strain>
    </source>
</reference>
<dbReference type="VEuPathDB" id="FungiDB:FGRAMPH1_01G01249"/>